<organism evidence="1 2">
    <name type="scientific">Piscirickettsia litoralis</name>
    <dbReference type="NCBI Taxonomy" id="1891921"/>
    <lineage>
        <taxon>Bacteria</taxon>
        <taxon>Pseudomonadati</taxon>
        <taxon>Pseudomonadota</taxon>
        <taxon>Gammaproteobacteria</taxon>
        <taxon>Thiotrichales</taxon>
        <taxon>Piscirickettsiaceae</taxon>
        <taxon>Piscirickettsia</taxon>
    </lineage>
</organism>
<comment type="caution">
    <text evidence="1">The sequence shown here is derived from an EMBL/GenBank/DDBJ whole genome shotgun (WGS) entry which is preliminary data.</text>
</comment>
<protein>
    <recommendedName>
        <fullName evidence="3">Phage virion morphogenesis protein</fullName>
    </recommendedName>
</protein>
<gene>
    <name evidence="1" type="ORF">BGC07_18010</name>
</gene>
<dbReference type="Proteomes" id="UP000094329">
    <property type="component" value="Unassembled WGS sequence"/>
</dbReference>
<evidence type="ECO:0000313" key="1">
    <source>
        <dbReference type="EMBL" id="ODN41169.1"/>
    </source>
</evidence>
<keyword evidence="2" id="KW-1185">Reference proteome</keyword>
<reference evidence="1 2" key="1">
    <citation type="submission" date="2016-08" db="EMBL/GenBank/DDBJ databases">
        <title>Draft genome sequence of Candidatus Piscirickettsia litoralis, from seawater.</title>
        <authorList>
            <person name="Wan X."/>
            <person name="Lee A.J."/>
            <person name="Hou S."/>
            <person name="Donachie S.P."/>
        </authorList>
    </citation>
    <scope>NUCLEOTIDE SEQUENCE [LARGE SCALE GENOMIC DNA]</scope>
    <source>
        <strain evidence="1 2">Y2</strain>
    </source>
</reference>
<name>A0ABX2ZXR8_9GAMM</name>
<evidence type="ECO:0000313" key="2">
    <source>
        <dbReference type="Proteomes" id="UP000094329"/>
    </source>
</evidence>
<dbReference type="RefSeq" id="WP_069314442.1">
    <property type="nucleotide sequence ID" value="NZ_MDTU01000006.1"/>
</dbReference>
<evidence type="ECO:0008006" key="3">
    <source>
        <dbReference type="Google" id="ProtNLM"/>
    </source>
</evidence>
<proteinExistence type="predicted"/>
<accession>A0ABX2ZXR8</accession>
<dbReference type="EMBL" id="MDTU01000006">
    <property type="protein sequence ID" value="ODN41169.1"/>
    <property type="molecule type" value="Genomic_DNA"/>
</dbReference>
<sequence length="168" mass="19714">MAELTLELRQLEQLRDDFAATEQQYNQALLYTIKDLNRWLTSQVIKEVKKKYPLKLKEIKRRLFGRAKVFNHEAVSWLWLGVRGMNANIFGRAVQTQQGVYLPSIKKLIPGAFIANGKIWQRKSRSRMPIMTPTVELDFDGLLDKYSVLAEKKFYHILDDKLRSTTQR</sequence>